<accession>A0A0F9IJU6</accession>
<evidence type="ECO:0000259" key="3">
    <source>
        <dbReference type="PROSITE" id="PS51278"/>
    </source>
</evidence>
<dbReference type="Gene3D" id="3.60.20.10">
    <property type="entry name" value="Glutamine Phosphoribosylpyrophosphate, subunit 1, domain 1"/>
    <property type="match status" value="1"/>
</dbReference>
<sequence length="299" mass="33399">MCGIAGLITRNNEGLGTDLINMLKELVHRGKDATGVAIYEKRSDIQLRASMTSATHEKSLLDIIQTHAKVTHSRSYPGVGIYTFFDGSLDMDSNKVSQLHWDIDSHPDLCVHSIGKQLKVYKDQGSAEDLQKAHKIQVGRCTHGIGHVRLATESVENVNFSHPYVSYLYPELSLVHNGQFTNYFNMRRRLENKGIRFKTANDTEVAAHFIAYEMKENGYDLEGAMHLALDTFDGIFTILVATTDQIGAFRDRLAFKPVVVYEKEDGTVLFGSEQIALTPIVSDVYATEMEPGGVKVWSI</sequence>
<organism evidence="4">
    <name type="scientific">marine sediment metagenome</name>
    <dbReference type="NCBI Taxonomy" id="412755"/>
    <lineage>
        <taxon>unclassified sequences</taxon>
        <taxon>metagenomes</taxon>
        <taxon>ecological metagenomes</taxon>
    </lineage>
</organism>
<dbReference type="EMBL" id="LAZR01020814">
    <property type="protein sequence ID" value="KKL87527.1"/>
    <property type="molecule type" value="Genomic_DNA"/>
</dbReference>
<evidence type="ECO:0000313" key="4">
    <source>
        <dbReference type="EMBL" id="KKL87527.1"/>
    </source>
</evidence>
<protein>
    <recommendedName>
        <fullName evidence="3">Glutamine amidotransferase type-2 domain-containing protein</fullName>
    </recommendedName>
</protein>
<keyword evidence="2" id="KW-0315">Glutamine amidotransferase</keyword>
<name>A0A0F9IJU6_9ZZZZ</name>
<dbReference type="InterPro" id="IPR029055">
    <property type="entry name" value="Ntn_hydrolases_N"/>
</dbReference>
<reference evidence="4" key="1">
    <citation type="journal article" date="2015" name="Nature">
        <title>Complex archaea that bridge the gap between prokaryotes and eukaryotes.</title>
        <authorList>
            <person name="Spang A."/>
            <person name="Saw J.H."/>
            <person name="Jorgensen S.L."/>
            <person name="Zaremba-Niedzwiedzka K."/>
            <person name="Martijn J."/>
            <person name="Lind A.E."/>
            <person name="van Eijk R."/>
            <person name="Schleper C."/>
            <person name="Guy L."/>
            <person name="Ettema T.J."/>
        </authorList>
    </citation>
    <scope>NUCLEOTIDE SEQUENCE</scope>
</reference>
<proteinExistence type="predicted"/>
<dbReference type="Pfam" id="PF13522">
    <property type="entry name" value="GATase_6"/>
    <property type="match status" value="1"/>
</dbReference>
<dbReference type="AlphaFoldDB" id="A0A0F9IJU6"/>
<evidence type="ECO:0000256" key="2">
    <source>
        <dbReference type="ARBA" id="ARBA00022962"/>
    </source>
</evidence>
<comment type="caution">
    <text evidence="4">The sequence shown here is derived from an EMBL/GenBank/DDBJ whole genome shotgun (WGS) entry which is preliminary data.</text>
</comment>
<dbReference type="PROSITE" id="PS51278">
    <property type="entry name" value="GATASE_TYPE_2"/>
    <property type="match status" value="1"/>
</dbReference>
<feature type="domain" description="Glutamine amidotransferase type-2" evidence="3">
    <location>
        <begin position="2"/>
        <end position="299"/>
    </location>
</feature>
<dbReference type="PANTHER" id="PTHR11907">
    <property type="entry name" value="AMIDOPHOSPHORIBOSYLTRANSFERASE"/>
    <property type="match status" value="1"/>
</dbReference>
<evidence type="ECO:0000256" key="1">
    <source>
        <dbReference type="ARBA" id="ARBA00022679"/>
    </source>
</evidence>
<dbReference type="SUPFAM" id="SSF56235">
    <property type="entry name" value="N-terminal nucleophile aminohydrolases (Ntn hydrolases)"/>
    <property type="match status" value="1"/>
</dbReference>
<dbReference type="GO" id="GO:0016740">
    <property type="term" value="F:transferase activity"/>
    <property type="evidence" value="ECO:0007669"/>
    <property type="project" value="UniProtKB-KW"/>
</dbReference>
<gene>
    <name evidence="4" type="ORF">LCGC14_1933820</name>
</gene>
<dbReference type="InterPro" id="IPR017932">
    <property type="entry name" value="GATase_2_dom"/>
</dbReference>
<keyword evidence="1" id="KW-0808">Transferase</keyword>